<feature type="transmembrane region" description="Helical" evidence="8">
    <location>
        <begin position="268"/>
        <end position="288"/>
    </location>
</feature>
<dbReference type="PANTHER" id="PTHR34975">
    <property type="entry name" value="SPORE GERMINATION PROTEIN A2"/>
    <property type="match status" value="1"/>
</dbReference>
<reference evidence="9 10" key="1">
    <citation type="submission" date="2010-07" db="EMBL/GenBank/DDBJ databases">
        <title>The draft genome of Paenibacillus curdlanolyticus YK9.</title>
        <authorList>
            <consortium name="US DOE Joint Genome Institute (JGI-PGF)"/>
            <person name="Lucas S."/>
            <person name="Copeland A."/>
            <person name="Lapidus A."/>
            <person name="Cheng J.-F."/>
            <person name="Bruce D."/>
            <person name="Goodwin L."/>
            <person name="Pitluck S."/>
            <person name="Land M.L."/>
            <person name="Hauser L."/>
            <person name="Chang Y.-J."/>
            <person name="Jeffries C."/>
            <person name="Anderson I.J."/>
            <person name="Johnson E."/>
            <person name="Loganathan U."/>
            <person name="Mulhopadhyay B."/>
            <person name="Kyrpides N."/>
            <person name="Woyke T.J."/>
        </authorList>
    </citation>
    <scope>NUCLEOTIDE SEQUENCE [LARGE SCALE GENOMIC DNA]</scope>
    <source>
        <strain evidence="9 10">YK9</strain>
    </source>
</reference>
<feature type="transmembrane region" description="Helical" evidence="8">
    <location>
        <begin position="40"/>
        <end position="64"/>
    </location>
</feature>
<accession>E0IEJ5</accession>
<dbReference type="Pfam" id="PF03845">
    <property type="entry name" value="Spore_permease"/>
    <property type="match status" value="1"/>
</dbReference>
<protein>
    <submittedName>
        <fullName evidence="9">Spore germination protein</fullName>
    </submittedName>
</protein>
<keyword evidence="5 8" id="KW-0812">Transmembrane</keyword>
<evidence type="ECO:0000313" key="10">
    <source>
        <dbReference type="Proteomes" id="UP000005387"/>
    </source>
</evidence>
<proteinExistence type="inferred from homology"/>
<dbReference type="AlphaFoldDB" id="E0IEJ5"/>
<feature type="transmembrane region" description="Helical" evidence="8">
    <location>
        <begin position="144"/>
        <end position="162"/>
    </location>
</feature>
<dbReference type="EMBL" id="AEDD01000012">
    <property type="protein sequence ID" value="EFM09083.1"/>
    <property type="molecule type" value="Genomic_DNA"/>
</dbReference>
<dbReference type="InterPro" id="IPR004761">
    <property type="entry name" value="Spore_GerAB"/>
</dbReference>
<feature type="transmembrane region" description="Helical" evidence="8">
    <location>
        <begin position="12"/>
        <end position="34"/>
    </location>
</feature>
<evidence type="ECO:0000256" key="8">
    <source>
        <dbReference type="SAM" id="Phobius"/>
    </source>
</evidence>
<dbReference type="Proteomes" id="UP000005387">
    <property type="component" value="Unassembled WGS sequence"/>
</dbReference>
<gene>
    <name evidence="9" type="ORF">PaecuDRAFT_4086</name>
</gene>
<evidence type="ECO:0000256" key="1">
    <source>
        <dbReference type="ARBA" id="ARBA00004141"/>
    </source>
</evidence>
<evidence type="ECO:0000256" key="7">
    <source>
        <dbReference type="ARBA" id="ARBA00023136"/>
    </source>
</evidence>
<sequence>MEQGKISSAQVACLFFMATLSTSMLTGPSFIFNLAGRDMWLSAILSPLVGIPLIFIIIFLHKLFPGQTIIQYNRTLLGKVIGTPLSLLFLFNLLILNGIQTRQFFDFMSQNYFTKTPGILFAASMTLIGAIAIRCGVEIICRIAMLLTPLIILIVFAIILPLTKEIDLNRLLPIMENGFVPVAKGTFALQTWFSMYAYMSFFLPFVSNAKRLFHWGFMAALWTAATFLSAFVYIIGTLGEAVPNYMYPFMILSRYVEIFEFIEHLDSLLMLFWVLDVFLRTCMTYFAITAGFAQLFGTANIRAIVMPVGLLILCFSFWSIPDLTAFRSMTSTYTLSYVVMNMIYPCLLLAIAVLRGFRPPASDSNANDHALGTTGANAPS</sequence>
<feature type="transmembrane region" description="Helical" evidence="8">
    <location>
        <begin position="300"/>
        <end position="320"/>
    </location>
</feature>
<feature type="transmembrane region" description="Helical" evidence="8">
    <location>
        <begin position="332"/>
        <end position="354"/>
    </location>
</feature>
<evidence type="ECO:0000256" key="3">
    <source>
        <dbReference type="ARBA" id="ARBA00022448"/>
    </source>
</evidence>
<keyword evidence="10" id="KW-1185">Reference proteome</keyword>
<feature type="transmembrane region" description="Helical" evidence="8">
    <location>
        <begin position="215"/>
        <end position="236"/>
    </location>
</feature>
<evidence type="ECO:0000256" key="5">
    <source>
        <dbReference type="ARBA" id="ARBA00022692"/>
    </source>
</evidence>
<dbReference type="PANTHER" id="PTHR34975:SF2">
    <property type="entry name" value="SPORE GERMINATION PROTEIN A2"/>
    <property type="match status" value="1"/>
</dbReference>
<keyword evidence="6 8" id="KW-1133">Transmembrane helix</keyword>
<dbReference type="GO" id="GO:0009847">
    <property type="term" value="P:spore germination"/>
    <property type="evidence" value="ECO:0007669"/>
    <property type="project" value="InterPro"/>
</dbReference>
<evidence type="ECO:0000256" key="4">
    <source>
        <dbReference type="ARBA" id="ARBA00022544"/>
    </source>
</evidence>
<keyword evidence="4" id="KW-0309">Germination</keyword>
<feature type="transmembrane region" description="Helical" evidence="8">
    <location>
        <begin position="119"/>
        <end position="137"/>
    </location>
</feature>
<dbReference type="RefSeq" id="WP_006040069.1">
    <property type="nucleotide sequence ID" value="NZ_AEDD01000012.1"/>
</dbReference>
<feature type="transmembrane region" description="Helical" evidence="8">
    <location>
        <begin position="182"/>
        <end position="203"/>
    </location>
</feature>
<organism evidence="9 10">
    <name type="scientific">Paenibacillus curdlanolyticus YK9</name>
    <dbReference type="NCBI Taxonomy" id="717606"/>
    <lineage>
        <taxon>Bacteria</taxon>
        <taxon>Bacillati</taxon>
        <taxon>Bacillota</taxon>
        <taxon>Bacilli</taxon>
        <taxon>Bacillales</taxon>
        <taxon>Paenibacillaceae</taxon>
        <taxon>Paenibacillus</taxon>
    </lineage>
</organism>
<dbReference type="GO" id="GO:0016020">
    <property type="term" value="C:membrane"/>
    <property type="evidence" value="ECO:0007669"/>
    <property type="project" value="UniProtKB-SubCell"/>
</dbReference>
<comment type="subcellular location">
    <subcellularLocation>
        <location evidence="1">Membrane</location>
        <topology evidence="1">Multi-pass membrane protein</topology>
    </subcellularLocation>
</comment>
<feature type="transmembrane region" description="Helical" evidence="8">
    <location>
        <begin position="76"/>
        <end position="99"/>
    </location>
</feature>
<comment type="similarity">
    <text evidence="2">Belongs to the amino acid-polyamine-organocation (APC) superfamily. Spore germination protein (SGP) (TC 2.A.3.9) family.</text>
</comment>
<dbReference type="STRING" id="717606.PaecuDRAFT_4086"/>
<dbReference type="OrthoDB" id="2078716at2"/>
<keyword evidence="7 8" id="KW-0472">Membrane</keyword>
<dbReference type="NCBIfam" id="TIGR00912">
    <property type="entry name" value="2A0309"/>
    <property type="match status" value="1"/>
</dbReference>
<name>E0IEJ5_9BACL</name>
<evidence type="ECO:0000256" key="6">
    <source>
        <dbReference type="ARBA" id="ARBA00022989"/>
    </source>
</evidence>
<evidence type="ECO:0000256" key="2">
    <source>
        <dbReference type="ARBA" id="ARBA00007998"/>
    </source>
</evidence>
<evidence type="ECO:0000313" key="9">
    <source>
        <dbReference type="EMBL" id="EFM09083.1"/>
    </source>
</evidence>
<dbReference type="eggNOG" id="COG0531">
    <property type="taxonomic scope" value="Bacteria"/>
</dbReference>
<keyword evidence="3" id="KW-0813">Transport</keyword>